<dbReference type="RefSeq" id="YP_009722297.1">
    <property type="nucleotide sequence ID" value="NC_045397.1"/>
</dbReference>
<name>A0A650AG81_9PEZI</name>
<reference evidence="2" key="1">
    <citation type="submission" date="2019-02" db="EMBL/GenBank/DDBJ databases">
        <title>The largest mitochondrial genome of Morchella importuna (272.2 kb) among fungi reservoir of numerous mitochondrial ORFs, repeatitive sequences and nuclear genome horizontal transfer.</title>
        <authorList>
            <person name="Liu W."/>
            <person name="Bian Y."/>
        </authorList>
    </citation>
    <scope>NUCLEOTIDE SEQUENCE</scope>
</reference>
<accession>A0A650AG81</accession>
<feature type="region of interest" description="Disordered" evidence="1">
    <location>
        <begin position="82"/>
        <end position="119"/>
    </location>
</feature>
<organism evidence="2">
    <name type="scientific">Morchella importuna</name>
    <dbReference type="NCBI Taxonomy" id="1174673"/>
    <lineage>
        <taxon>Eukaryota</taxon>
        <taxon>Fungi</taxon>
        <taxon>Dikarya</taxon>
        <taxon>Ascomycota</taxon>
        <taxon>Pezizomycotina</taxon>
        <taxon>Pezizomycetes</taxon>
        <taxon>Pezizales</taxon>
        <taxon>Morchellaceae</taxon>
        <taxon>Morchella</taxon>
    </lineage>
</organism>
<gene>
    <name evidence="2" type="primary">orf119</name>
</gene>
<evidence type="ECO:0000313" key="2">
    <source>
        <dbReference type="EMBL" id="QGN66699.1"/>
    </source>
</evidence>
<feature type="compositionally biased region" description="Low complexity" evidence="1">
    <location>
        <begin position="102"/>
        <end position="111"/>
    </location>
</feature>
<sequence>METQLKKGKSAISSAPDRPRCWAACMAPPTSGRSRPQHHIFYWPAGSKGAPIIILLLKNIKSCPPEGGGAASRALRARTLPALPPTLSLREGGGGKSGCIPSPSGRGDAAGSAGGVKFK</sequence>
<dbReference type="GeneID" id="42906139"/>
<evidence type="ECO:0000256" key="1">
    <source>
        <dbReference type="SAM" id="MobiDB-lite"/>
    </source>
</evidence>
<proteinExistence type="predicted"/>
<dbReference type="AlphaFoldDB" id="A0A650AG81"/>
<protein>
    <submittedName>
        <fullName evidence="2">Uncharacterized protein</fullName>
    </submittedName>
</protein>
<geneLocation type="mitochondrion" evidence="2"/>
<keyword evidence="2" id="KW-0496">Mitochondrion</keyword>
<dbReference type="EMBL" id="MK527108">
    <property type="protein sequence ID" value="QGN66699.1"/>
    <property type="molecule type" value="Genomic_DNA"/>
</dbReference>